<name>A0A9D1CYT5_9FIRM</name>
<dbReference type="Proteomes" id="UP000886786">
    <property type="component" value="Unassembled WGS sequence"/>
</dbReference>
<reference evidence="1" key="1">
    <citation type="submission" date="2020-10" db="EMBL/GenBank/DDBJ databases">
        <authorList>
            <person name="Gilroy R."/>
        </authorList>
    </citation>
    <scope>NUCLEOTIDE SEQUENCE</scope>
    <source>
        <strain evidence="1">CHK147-3167</strain>
    </source>
</reference>
<protein>
    <submittedName>
        <fullName evidence="1">Uncharacterized protein</fullName>
    </submittedName>
</protein>
<evidence type="ECO:0000313" key="2">
    <source>
        <dbReference type="Proteomes" id="UP000886786"/>
    </source>
</evidence>
<dbReference type="AlphaFoldDB" id="A0A9D1CYT5"/>
<organism evidence="1 2">
    <name type="scientific">Candidatus Coprosoma intestinipullorum</name>
    <dbReference type="NCBI Taxonomy" id="2840752"/>
    <lineage>
        <taxon>Bacteria</taxon>
        <taxon>Bacillati</taxon>
        <taxon>Bacillota</taxon>
        <taxon>Bacillota incertae sedis</taxon>
        <taxon>Candidatus Coprosoma</taxon>
    </lineage>
</organism>
<accession>A0A9D1CYT5</accession>
<comment type="caution">
    <text evidence="1">The sequence shown here is derived from an EMBL/GenBank/DDBJ whole genome shotgun (WGS) entry which is preliminary data.</text>
</comment>
<reference evidence="1" key="2">
    <citation type="journal article" date="2021" name="PeerJ">
        <title>Extensive microbial diversity within the chicken gut microbiome revealed by metagenomics and culture.</title>
        <authorList>
            <person name="Gilroy R."/>
            <person name="Ravi A."/>
            <person name="Getino M."/>
            <person name="Pursley I."/>
            <person name="Horton D.L."/>
            <person name="Alikhan N.F."/>
            <person name="Baker D."/>
            <person name="Gharbi K."/>
            <person name="Hall N."/>
            <person name="Watson M."/>
            <person name="Adriaenssens E.M."/>
            <person name="Foster-Nyarko E."/>
            <person name="Jarju S."/>
            <person name="Secka A."/>
            <person name="Antonio M."/>
            <person name="Oren A."/>
            <person name="Chaudhuri R.R."/>
            <person name="La Ragione R."/>
            <person name="Hildebrand F."/>
            <person name="Pallen M.J."/>
        </authorList>
    </citation>
    <scope>NUCLEOTIDE SEQUENCE</scope>
    <source>
        <strain evidence="1">CHK147-3167</strain>
    </source>
</reference>
<sequence length="199" mass="23588">MKLCSKISYIYNLLWDEPIIQNYLIENFKYSNPKEDDTRLISWVKDNIPLIPDNEKCVKIYAVALEKNENEIKREMQEKIKNPKITVKNYQSLQNKYGFVFKRKAWNATCEKIIISDGIGKFINIGNYIIIDFQSTASYIVSELWQNGKLLEREILSQNKWQGLPLYHNTYKVDNIEPKEIDFTLKGQKKLQKRRKGMI</sequence>
<gene>
    <name evidence="1" type="ORF">IAB27_07170</name>
</gene>
<dbReference type="EMBL" id="DVFV01000123">
    <property type="protein sequence ID" value="HIQ91383.1"/>
    <property type="molecule type" value="Genomic_DNA"/>
</dbReference>
<proteinExistence type="predicted"/>
<evidence type="ECO:0000313" key="1">
    <source>
        <dbReference type="EMBL" id="HIQ91383.1"/>
    </source>
</evidence>